<comment type="similarity">
    <text evidence="2">Belongs to the SAP130 family.</text>
</comment>
<dbReference type="GeneID" id="103509377"/>
<keyword evidence="6" id="KW-0539">Nucleus</keyword>
<gene>
    <name evidence="10" type="primary">LOC103509377</name>
</gene>
<dbReference type="Proteomes" id="UP000079169">
    <property type="component" value="Unplaced"/>
</dbReference>
<feature type="compositionally biased region" description="Basic and acidic residues" evidence="7">
    <location>
        <begin position="391"/>
        <end position="402"/>
    </location>
</feature>
<dbReference type="GO" id="GO:0070822">
    <property type="term" value="C:Sin3-type complex"/>
    <property type="evidence" value="ECO:0007669"/>
    <property type="project" value="TreeGrafter"/>
</dbReference>
<dbReference type="GO" id="GO:0000122">
    <property type="term" value="P:negative regulation of transcription by RNA polymerase II"/>
    <property type="evidence" value="ECO:0007669"/>
    <property type="project" value="TreeGrafter"/>
</dbReference>
<dbReference type="AlphaFoldDB" id="A0A3Q0ITE6"/>
<keyword evidence="4" id="KW-0805">Transcription regulation</keyword>
<evidence type="ECO:0000259" key="8">
    <source>
        <dbReference type="Pfam" id="PF16014"/>
    </source>
</evidence>
<dbReference type="RefSeq" id="XP_026679534.1">
    <property type="nucleotide sequence ID" value="XM_026823733.1"/>
</dbReference>
<feature type="compositionally biased region" description="Polar residues" evidence="7">
    <location>
        <begin position="77"/>
        <end position="95"/>
    </location>
</feature>
<dbReference type="PANTHER" id="PTHR13497:SF3">
    <property type="entry name" value="HISTONE DEACETYLASE COMPLEX SUBUNIT SAP130"/>
    <property type="match status" value="1"/>
</dbReference>
<feature type="compositionally biased region" description="Pro residues" evidence="7">
    <location>
        <begin position="313"/>
        <end position="325"/>
    </location>
</feature>
<dbReference type="Pfam" id="PF16014">
    <property type="entry name" value="SAP130_C"/>
    <property type="match status" value="1"/>
</dbReference>
<feature type="compositionally biased region" description="Gly residues" evidence="7">
    <location>
        <begin position="409"/>
        <end position="419"/>
    </location>
</feature>
<dbReference type="CTD" id="79595"/>
<keyword evidence="9" id="KW-1185">Reference proteome</keyword>
<feature type="region of interest" description="Disordered" evidence="7">
    <location>
        <begin position="271"/>
        <end position="348"/>
    </location>
</feature>
<feature type="compositionally biased region" description="Low complexity" evidence="7">
    <location>
        <begin position="292"/>
        <end position="312"/>
    </location>
</feature>
<feature type="region of interest" description="Disordered" evidence="7">
    <location>
        <begin position="1"/>
        <end position="100"/>
    </location>
</feature>
<evidence type="ECO:0000256" key="7">
    <source>
        <dbReference type="SAM" id="MobiDB-lite"/>
    </source>
</evidence>
<dbReference type="PaxDb" id="121845-A0A3Q0ITE6"/>
<feature type="compositionally biased region" description="Polar residues" evidence="7">
    <location>
        <begin position="199"/>
        <end position="216"/>
    </location>
</feature>
<comment type="subcellular location">
    <subcellularLocation>
        <location evidence="1">Nucleus</location>
    </subcellularLocation>
</comment>
<keyword evidence="3" id="KW-0678">Repressor</keyword>
<dbReference type="KEGG" id="dci:103509377"/>
<feature type="region of interest" description="Disordered" evidence="7">
    <location>
        <begin position="192"/>
        <end position="233"/>
    </location>
</feature>
<keyword evidence="5" id="KW-0804">Transcription</keyword>
<protein>
    <submittedName>
        <fullName evidence="10">Histone deacetylase complex subunit SAP130</fullName>
    </submittedName>
</protein>
<dbReference type="InterPro" id="IPR031963">
    <property type="entry name" value="SAP130_C"/>
</dbReference>
<feature type="compositionally biased region" description="Pro residues" evidence="7">
    <location>
        <begin position="423"/>
        <end position="436"/>
    </location>
</feature>
<organism evidence="9 10">
    <name type="scientific">Diaphorina citri</name>
    <name type="common">Asian citrus psyllid</name>
    <dbReference type="NCBI Taxonomy" id="121845"/>
    <lineage>
        <taxon>Eukaryota</taxon>
        <taxon>Metazoa</taxon>
        <taxon>Ecdysozoa</taxon>
        <taxon>Arthropoda</taxon>
        <taxon>Hexapoda</taxon>
        <taxon>Insecta</taxon>
        <taxon>Pterygota</taxon>
        <taxon>Neoptera</taxon>
        <taxon>Paraneoptera</taxon>
        <taxon>Hemiptera</taxon>
        <taxon>Sternorrhyncha</taxon>
        <taxon>Psylloidea</taxon>
        <taxon>Psyllidae</taxon>
        <taxon>Diaphorininae</taxon>
        <taxon>Diaphorina</taxon>
    </lineage>
</organism>
<feature type="region of interest" description="Disordered" evidence="7">
    <location>
        <begin position="391"/>
        <end position="445"/>
    </location>
</feature>
<evidence type="ECO:0000256" key="3">
    <source>
        <dbReference type="ARBA" id="ARBA00022491"/>
    </source>
</evidence>
<evidence type="ECO:0000256" key="4">
    <source>
        <dbReference type="ARBA" id="ARBA00023015"/>
    </source>
</evidence>
<evidence type="ECO:0000256" key="2">
    <source>
        <dbReference type="ARBA" id="ARBA00007859"/>
    </source>
</evidence>
<proteinExistence type="inferred from homology"/>
<evidence type="ECO:0000256" key="5">
    <source>
        <dbReference type="ARBA" id="ARBA00023163"/>
    </source>
</evidence>
<evidence type="ECO:0000313" key="10">
    <source>
        <dbReference type="RefSeq" id="XP_026679534.1"/>
    </source>
</evidence>
<evidence type="ECO:0000256" key="6">
    <source>
        <dbReference type="ARBA" id="ARBA00023242"/>
    </source>
</evidence>
<feature type="domain" description="Histone deacetylase complex subunit SAP130 C-terminal" evidence="8">
    <location>
        <begin position="437"/>
        <end position="575"/>
    </location>
</feature>
<accession>A0A3Q0ITE6</accession>
<evidence type="ECO:0000256" key="1">
    <source>
        <dbReference type="ARBA" id="ARBA00004123"/>
    </source>
</evidence>
<dbReference type="PANTHER" id="PTHR13497">
    <property type="entry name" value="HISTONE DEACETYLASE COMPLEX SUBUNIT SAP130"/>
    <property type="match status" value="1"/>
</dbReference>
<dbReference type="InterPro" id="IPR024137">
    <property type="entry name" value="His_deAcase_cplx_SAP130"/>
</dbReference>
<name>A0A3Q0ITE6_DIACI</name>
<feature type="compositionally biased region" description="Low complexity" evidence="7">
    <location>
        <begin position="1"/>
        <end position="60"/>
    </location>
</feature>
<sequence>MNSSSFTPTTSNTSYYYETPNSSSPSVSHPPSSSPSIGGYTLPPNSTGPPSTGAPSTSAPIITGAPPMGVRHPSSFAPVTSLNHPPRPNQTSTIISAPRGVGGGLSHFSLPTNRYPGPQPSVLVASRISGPHLITSSSGGVNSGSSAIVTTGPTGVTRFNPISASAPVPIIHEAISRQSSLHGGATTFVPVSCEGSGDESPSVQGSISSSTVNKPNASPRPSILRKREIDPSVPMKAQKNLTPMLNAPPSSTACSISANLIASINNTAINASNLPPSPSSPPKRPDSGGGSSSQSSSSSTSSSGGSSTASAPPIDPLDPTAPPPLPHHEPHESEPNMPHPPTSALISGLSLSNCPVEMSPRKKPRKQLLTGDLQERKMEVEDMEFITEEKIKSEHHREENGGDLHGSTGVSGSGVGSGGHPLPLAPPHTTPLPPASPASKKPHVSLLHSYRQGWKSRHHHFMRYSDVKPKDERRPSLSDIASQKHILQKVNGWKIYHLRTQMENMATSEKEHSSKLTCLLETFEKKYDSSDREVNRVNELIKGNIQRNNVVQDQLLEAHGHLMKIFEHKNTVSDLITKNGNRRTIKKKDKY</sequence>
<reference evidence="10" key="1">
    <citation type="submission" date="2025-08" db="UniProtKB">
        <authorList>
            <consortium name="RefSeq"/>
        </authorList>
    </citation>
    <scope>IDENTIFICATION</scope>
</reference>
<evidence type="ECO:0000313" key="9">
    <source>
        <dbReference type="Proteomes" id="UP000079169"/>
    </source>
</evidence>
<dbReference type="STRING" id="121845.A0A3Q0ITE6"/>